<dbReference type="KEGG" id="mcg:GL4_2194"/>
<proteinExistence type="inferred from homology"/>
<organism evidence="4 5">
    <name type="scientific">Methyloceanibacter caenitepidi</name>
    <dbReference type="NCBI Taxonomy" id="1384459"/>
    <lineage>
        <taxon>Bacteria</taxon>
        <taxon>Pseudomonadati</taxon>
        <taxon>Pseudomonadota</taxon>
        <taxon>Alphaproteobacteria</taxon>
        <taxon>Hyphomicrobiales</taxon>
        <taxon>Hyphomicrobiaceae</taxon>
        <taxon>Methyloceanibacter</taxon>
    </lineage>
</organism>
<comment type="similarity">
    <text evidence="1 2">Belongs to the small heat shock protein (HSP20) family.</text>
</comment>
<dbReference type="PROSITE" id="PS01031">
    <property type="entry name" value="SHSP"/>
    <property type="match status" value="1"/>
</dbReference>
<dbReference type="STRING" id="1384459.GL4_2194"/>
<keyword evidence="5" id="KW-1185">Reference proteome</keyword>
<dbReference type="HOGENOM" id="CLU_046737_9_4_5"/>
<dbReference type="AlphaFoldDB" id="A0A0A8K514"/>
<protein>
    <submittedName>
        <fullName evidence="4">Heat shock protein</fullName>
    </submittedName>
</protein>
<dbReference type="Proteomes" id="UP000031643">
    <property type="component" value="Chromosome"/>
</dbReference>
<dbReference type="SUPFAM" id="SSF49764">
    <property type="entry name" value="HSP20-like chaperones"/>
    <property type="match status" value="1"/>
</dbReference>
<keyword evidence="4" id="KW-0346">Stress response</keyword>
<evidence type="ECO:0000259" key="3">
    <source>
        <dbReference type="PROSITE" id="PS01031"/>
    </source>
</evidence>
<dbReference type="EMBL" id="AP014648">
    <property type="protein sequence ID" value="BAQ17637.1"/>
    <property type="molecule type" value="Genomic_DNA"/>
</dbReference>
<evidence type="ECO:0000256" key="1">
    <source>
        <dbReference type="PROSITE-ProRule" id="PRU00285"/>
    </source>
</evidence>
<sequence>MRDPKMRDPKSQMFADACAMLKQAEQLHRQFFGPSSGTGSACWEPPVDIFETEHELTVITALPGVRPEAVRAEIEGTTLIVTGVRPLPAAGRRANIVRLEIPYGRFERRIAISSRLRLTGQELENGCLKLIFTKAG</sequence>
<dbReference type="Gene3D" id="2.60.40.790">
    <property type="match status" value="1"/>
</dbReference>
<evidence type="ECO:0000313" key="5">
    <source>
        <dbReference type="Proteomes" id="UP000031643"/>
    </source>
</evidence>
<dbReference type="InterPro" id="IPR008978">
    <property type="entry name" value="HSP20-like_chaperone"/>
</dbReference>
<reference evidence="4 5" key="1">
    <citation type="submission" date="2014-09" db="EMBL/GenBank/DDBJ databases">
        <title>Genome sequencing of Methyloceanibacter caenitepidi Gela4.</title>
        <authorList>
            <person name="Takeuchi M."/>
            <person name="Susumu S."/>
            <person name="Kamagata Y."/>
            <person name="Oshima K."/>
            <person name="Hattori M."/>
            <person name="Iwasaki W."/>
        </authorList>
    </citation>
    <scope>NUCLEOTIDE SEQUENCE [LARGE SCALE GENOMIC DNA]</scope>
    <source>
        <strain evidence="4 5">Gela4</strain>
    </source>
</reference>
<dbReference type="RefSeq" id="WP_197539038.1">
    <property type="nucleotide sequence ID" value="NZ_AP014648.1"/>
</dbReference>
<gene>
    <name evidence="4" type="ORF">GL4_2194</name>
</gene>
<accession>A0A0A8K514</accession>
<dbReference type="InterPro" id="IPR002068">
    <property type="entry name" value="A-crystallin/Hsp20_dom"/>
</dbReference>
<name>A0A0A8K514_9HYPH</name>
<evidence type="ECO:0000313" key="4">
    <source>
        <dbReference type="EMBL" id="BAQ17637.1"/>
    </source>
</evidence>
<feature type="domain" description="SHSP" evidence="3">
    <location>
        <begin position="38"/>
        <end position="136"/>
    </location>
</feature>
<dbReference type="Pfam" id="PF00011">
    <property type="entry name" value="HSP20"/>
    <property type="match status" value="1"/>
</dbReference>
<dbReference type="CDD" id="cd06464">
    <property type="entry name" value="ACD_sHsps-like"/>
    <property type="match status" value="1"/>
</dbReference>
<evidence type="ECO:0000256" key="2">
    <source>
        <dbReference type="RuleBase" id="RU003616"/>
    </source>
</evidence>